<feature type="transmembrane region" description="Helical" evidence="6">
    <location>
        <begin position="160"/>
        <end position="181"/>
    </location>
</feature>
<dbReference type="EMBL" id="MW026607">
    <property type="protein sequence ID" value="QPJ79915.1"/>
    <property type="molecule type" value="Genomic_DNA"/>
</dbReference>
<dbReference type="GO" id="GO:0065002">
    <property type="term" value="P:intracellular protein transmembrane transport"/>
    <property type="evidence" value="ECO:0007669"/>
    <property type="project" value="TreeGrafter"/>
</dbReference>
<keyword evidence="5 6" id="KW-0472">Membrane</keyword>
<evidence type="ECO:0000256" key="1">
    <source>
        <dbReference type="ARBA" id="ARBA00004141"/>
    </source>
</evidence>
<organism evidence="7">
    <name type="scientific">Eucampia zodiacus</name>
    <dbReference type="NCBI Taxonomy" id="444606"/>
    <lineage>
        <taxon>Eukaryota</taxon>
        <taxon>Sar</taxon>
        <taxon>Stramenopiles</taxon>
        <taxon>Ochrophyta</taxon>
        <taxon>Bacillariophyta</taxon>
        <taxon>Mediophyceae</taxon>
        <taxon>Biddulphiophycidae</taxon>
        <taxon>Hemiaulales</taxon>
        <taxon>Hemiaulaceae</taxon>
        <taxon>Eucampia</taxon>
    </lineage>
</organism>
<dbReference type="GeneID" id="63657689"/>
<name>A0A7T0CS11_9STRA</name>
<dbReference type="Pfam" id="PF00902">
    <property type="entry name" value="TatC"/>
    <property type="match status" value="1"/>
</dbReference>
<comment type="similarity">
    <text evidence="2">Belongs to the TatC family.</text>
</comment>
<evidence type="ECO:0000256" key="6">
    <source>
        <dbReference type="SAM" id="Phobius"/>
    </source>
</evidence>
<accession>A0A7T0CS11</accession>
<dbReference type="AlphaFoldDB" id="A0A7T0CS11"/>
<dbReference type="GO" id="GO:0043953">
    <property type="term" value="P:protein transport by the Tat complex"/>
    <property type="evidence" value="ECO:0007669"/>
    <property type="project" value="TreeGrafter"/>
</dbReference>
<dbReference type="InterPro" id="IPR002033">
    <property type="entry name" value="TatC"/>
</dbReference>
<keyword evidence="7" id="KW-0496">Mitochondrion</keyword>
<reference evidence="7" key="1">
    <citation type="submission" date="2020-09" db="EMBL/GenBank/DDBJ databases">
        <title>The complete mitochondrial genome of Eucampia zodiacus (Baciuariophyta).</title>
        <authorList>
            <person name="Zhang M."/>
            <person name="Chen N."/>
        </authorList>
    </citation>
    <scope>NUCLEOTIDE SEQUENCE</scope>
    <source>
        <strain evidence="7">CNS00060</strain>
    </source>
</reference>
<feature type="transmembrane region" description="Helical" evidence="6">
    <location>
        <begin position="12"/>
        <end position="30"/>
    </location>
</feature>
<evidence type="ECO:0000256" key="5">
    <source>
        <dbReference type="ARBA" id="ARBA00023136"/>
    </source>
</evidence>
<evidence type="ECO:0000256" key="4">
    <source>
        <dbReference type="ARBA" id="ARBA00022989"/>
    </source>
</evidence>
<evidence type="ECO:0000256" key="2">
    <source>
        <dbReference type="ARBA" id="ARBA00008882"/>
    </source>
</evidence>
<evidence type="ECO:0000313" key="7">
    <source>
        <dbReference type="EMBL" id="QPJ79915.1"/>
    </source>
</evidence>
<evidence type="ECO:0000256" key="3">
    <source>
        <dbReference type="ARBA" id="ARBA00022692"/>
    </source>
</evidence>
<keyword evidence="4 6" id="KW-1133">Transmembrane helix</keyword>
<dbReference type="GO" id="GO:0009977">
    <property type="term" value="F:proton motive force dependent protein transmembrane transporter activity"/>
    <property type="evidence" value="ECO:0007669"/>
    <property type="project" value="TreeGrafter"/>
</dbReference>
<gene>
    <name evidence="7" type="primary">tatC</name>
</gene>
<feature type="transmembrane region" description="Helical" evidence="6">
    <location>
        <begin position="215"/>
        <end position="233"/>
    </location>
</feature>
<feature type="transmembrane region" description="Helical" evidence="6">
    <location>
        <begin position="106"/>
        <end position="131"/>
    </location>
</feature>
<feature type="transmembrane region" description="Helical" evidence="6">
    <location>
        <begin position="76"/>
        <end position="94"/>
    </location>
</feature>
<dbReference type="PANTHER" id="PTHR30371">
    <property type="entry name" value="SEC-INDEPENDENT PROTEIN TRANSLOCASE PROTEIN TATC"/>
    <property type="match status" value="1"/>
</dbReference>
<proteinExistence type="inferred from homology"/>
<protein>
    <submittedName>
        <fullName evidence="7">SecY-independent transporter protein</fullName>
    </submittedName>
</protein>
<dbReference type="RefSeq" id="YP_010047247.1">
    <property type="nucleotide sequence ID" value="NC_054334.1"/>
</dbReference>
<sequence>MFLYYIKEIRNRSYFLIITWVSTIVVSYSYKEKILFLCLKPNLQYFKTDSFYFIFTDLTEIFTTYLELCYFVTNQFFLIKLIYHLIIFISPGLYKFEYKKLINLVLLNFFFFGIFFLILNNILLPLCWNFFLSFKDTTMYSVNFFFEAKINEFVNFYLKFYKFCLLCSSVFVFIYVGLEFLKINNNIFIKLRKNLYFGFLILATMLTPPDIISQLFFFLIFIFIFEFLLILKFSQNLLSKVTN</sequence>
<geneLocation type="mitochondrion" evidence="7"/>
<comment type="subcellular location">
    <subcellularLocation>
        <location evidence="1">Membrane</location>
        <topology evidence="1">Multi-pass membrane protein</topology>
    </subcellularLocation>
</comment>
<dbReference type="GO" id="GO:0033281">
    <property type="term" value="C:TAT protein transport complex"/>
    <property type="evidence" value="ECO:0007669"/>
    <property type="project" value="TreeGrafter"/>
</dbReference>
<dbReference type="PANTHER" id="PTHR30371:SF0">
    <property type="entry name" value="SEC-INDEPENDENT PROTEIN TRANSLOCASE PROTEIN TATC, CHLOROPLASTIC-RELATED"/>
    <property type="match status" value="1"/>
</dbReference>
<keyword evidence="3 6" id="KW-0812">Transmembrane</keyword>